<reference evidence="3 4" key="1">
    <citation type="submission" date="2019-04" db="EMBL/GenBank/DDBJ databases">
        <authorList>
            <person name="Hwang J.C."/>
        </authorList>
    </citation>
    <scope>NUCLEOTIDE SEQUENCE [LARGE SCALE GENOMIC DNA]</scope>
    <source>
        <strain evidence="3 4">IMCC35002</strain>
    </source>
</reference>
<feature type="domain" description="Urease accessory protein UreH-like transmembrane" evidence="2">
    <location>
        <begin position="12"/>
        <end position="219"/>
    </location>
</feature>
<feature type="transmembrane region" description="Helical" evidence="1">
    <location>
        <begin position="207"/>
        <end position="230"/>
    </location>
</feature>
<dbReference type="OrthoDB" id="9798690at2"/>
<keyword evidence="1" id="KW-0812">Transmembrane</keyword>
<evidence type="ECO:0000256" key="1">
    <source>
        <dbReference type="SAM" id="Phobius"/>
    </source>
</evidence>
<feature type="transmembrane region" description="Helical" evidence="1">
    <location>
        <begin position="89"/>
        <end position="108"/>
    </location>
</feature>
<dbReference type="PANTHER" id="PTHR42208:SF1">
    <property type="entry name" value="HEAVY METAL TRANSPORTER"/>
    <property type="match status" value="1"/>
</dbReference>
<evidence type="ECO:0000313" key="4">
    <source>
        <dbReference type="Proteomes" id="UP000305675"/>
    </source>
</evidence>
<gene>
    <name evidence="3" type="ORF">FCL42_04000</name>
</gene>
<dbReference type="EMBL" id="SWCJ01000002">
    <property type="protein sequence ID" value="TKB57444.1"/>
    <property type="molecule type" value="Genomic_DNA"/>
</dbReference>
<dbReference type="InterPro" id="IPR039447">
    <property type="entry name" value="UreH-like_TM_dom"/>
</dbReference>
<proteinExistence type="predicted"/>
<keyword evidence="1" id="KW-1133">Transmembrane helix</keyword>
<evidence type="ECO:0000259" key="2">
    <source>
        <dbReference type="Pfam" id="PF13386"/>
    </source>
</evidence>
<feature type="transmembrane region" description="Helical" evidence="1">
    <location>
        <begin position="142"/>
        <end position="167"/>
    </location>
</feature>
<protein>
    <submittedName>
        <fullName evidence="3">Sulfite exporter TauE/SafE family protein</fullName>
    </submittedName>
</protein>
<feature type="transmembrane region" description="Helical" evidence="1">
    <location>
        <begin position="49"/>
        <end position="74"/>
    </location>
</feature>
<dbReference type="RefSeq" id="WP_136862089.1">
    <property type="nucleotide sequence ID" value="NZ_SWCJ01000002.1"/>
</dbReference>
<evidence type="ECO:0000313" key="3">
    <source>
        <dbReference type="EMBL" id="TKB57444.1"/>
    </source>
</evidence>
<name>A0A4U1BRG9_9GAMM</name>
<comment type="caution">
    <text evidence="3">The sequence shown here is derived from an EMBL/GenBank/DDBJ whole genome shotgun (WGS) entry which is preliminary data.</text>
</comment>
<feature type="transmembrane region" description="Helical" evidence="1">
    <location>
        <begin position="173"/>
        <end position="195"/>
    </location>
</feature>
<dbReference type="Proteomes" id="UP000305675">
    <property type="component" value="Unassembled WGS sequence"/>
</dbReference>
<feature type="transmembrane region" description="Helical" evidence="1">
    <location>
        <begin position="12"/>
        <end position="37"/>
    </location>
</feature>
<dbReference type="AlphaFoldDB" id="A0A4U1BRG9"/>
<keyword evidence="1" id="KW-0472">Membrane</keyword>
<organism evidence="3 4">
    <name type="scientific">Ferrimonas aestuarii</name>
    <dbReference type="NCBI Taxonomy" id="2569539"/>
    <lineage>
        <taxon>Bacteria</taxon>
        <taxon>Pseudomonadati</taxon>
        <taxon>Pseudomonadota</taxon>
        <taxon>Gammaproteobacteria</taxon>
        <taxon>Alteromonadales</taxon>
        <taxon>Ferrimonadaceae</taxon>
        <taxon>Ferrimonas</taxon>
    </lineage>
</organism>
<keyword evidence="4" id="KW-1185">Reference proteome</keyword>
<dbReference type="PANTHER" id="PTHR42208">
    <property type="entry name" value="HEAVY METAL TRANSPORTER-RELATED"/>
    <property type="match status" value="1"/>
</dbReference>
<sequence>MAVDFSAIAMGFGIGLLGAGHCLGMCGGVMAALSHGLPSHIQLNFGKRIALILGYNLGRLLSYCFAAAAVAFVVSQTTDFLALKHHFEFIRLFAGVVLVATGLYIGGLSRKLLVLEKIGQPVWKRLSPIAQKVMPIDTLTKAVVAGAIWGWLPCGLVYSTLIWTASIGDGTTAVLAMLAFGIGTLPALMVVGAAANGLKRWLNHRGFRLISSVIIVTYGFSIIYVSIGLLT</sequence>
<dbReference type="Pfam" id="PF13386">
    <property type="entry name" value="DsbD_2"/>
    <property type="match status" value="1"/>
</dbReference>
<accession>A0A4U1BRG9</accession>